<gene>
    <name evidence="1" type="primary">gguC</name>
    <name evidence="1" type="ORF">GCM10007390_00200</name>
</gene>
<dbReference type="Gene3D" id="3.90.850.10">
    <property type="entry name" value="Fumarylacetoacetase-like, C-terminal domain"/>
    <property type="match status" value="1"/>
</dbReference>
<accession>A0A8J3D001</accession>
<dbReference type="InterPro" id="IPR009645">
    <property type="entry name" value="GguC"/>
</dbReference>
<sequence>MRIVQLINPRHQQRCIAVVDEPDLVVIGQYDSIYEFAMAALEQARPLRELISENLSVDRILYDDVYDGKVGWRFLPAVDHPVDPRFCMVSGTGLTHKASAENRQKMHDAQAANHLTDSMKMYQWGVEGGKPEPGEIGTQPEWFYKGNGSVLLAHDSVLTIPNYGDDGGEEPELAAVYINDKDGNPHRIGFATANEFSDHVMEKKNYLYLAPSKIRNCALGPELVLTDAIADVSGHVSIRRGGQTVWEKAIKTGEDHMAHSLENLEYHHFKYANHRLPLDLHVHFLGADAFSFGENIRLTDGDEMIVQWEGMGRALRNRLKINTSEEKMIAITLL</sequence>
<evidence type="ECO:0000313" key="1">
    <source>
        <dbReference type="EMBL" id="GHB51605.1"/>
    </source>
</evidence>
<dbReference type="SUPFAM" id="SSF56529">
    <property type="entry name" value="FAH"/>
    <property type="match status" value="1"/>
</dbReference>
<dbReference type="AlphaFoldDB" id="A0A8J3D001"/>
<comment type="caution">
    <text evidence="1">The sequence shown here is derived from an EMBL/GenBank/DDBJ whole genome shotgun (WGS) entry which is preliminary data.</text>
</comment>
<dbReference type="InterPro" id="IPR036663">
    <property type="entry name" value="Fumarylacetoacetase_C_sf"/>
</dbReference>
<proteinExistence type="predicted"/>
<dbReference type="NCBIfam" id="NF040903">
    <property type="entry name" value="GguC"/>
    <property type="match status" value="1"/>
</dbReference>
<protein>
    <submittedName>
        <fullName evidence="1">Sugar transporter GguC</fullName>
    </submittedName>
</protein>
<organism evidence="1 2">
    <name type="scientific">Persicitalea jodogahamensis</name>
    <dbReference type="NCBI Taxonomy" id="402147"/>
    <lineage>
        <taxon>Bacteria</taxon>
        <taxon>Pseudomonadati</taxon>
        <taxon>Bacteroidota</taxon>
        <taxon>Cytophagia</taxon>
        <taxon>Cytophagales</taxon>
        <taxon>Spirosomataceae</taxon>
        <taxon>Persicitalea</taxon>
    </lineage>
</organism>
<dbReference type="EMBL" id="BMXF01000001">
    <property type="protein sequence ID" value="GHB51605.1"/>
    <property type="molecule type" value="Genomic_DNA"/>
</dbReference>
<dbReference type="Proteomes" id="UP000598271">
    <property type="component" value="Unassembled WGS sequence"/>
</dbReference>
<keyword evidence="1" id="KW-0762">Sugar transport</keyword>
<keyword evidence="1" id="KW-0813">Transport</keyword>
<name>A0A8J3D001_9BACT</name>
<keyword evidence="2" id="KW-1185">Reference proteome</keyword>
<reference evidence="1 2" key="1">
    <citation type="journal article" date="2014" name="Int. J. Syst. Evol. Microbiol.">
        <title>Complete genome sequence of Corynebacterium casei LMG S-19264T (=DSM 44701T), isolated from a smear-ripened cheese.</title>
        <authorList>
            <consortium name="US DOE Joint Genome Institute (JGI-PGF)"/>
            <person name="Walter F."/>
            <person name="Albersmeier A."/>
            <person name="Kalinowski J."/>
            <person name="Ruckert C."/>
        </authorList>
    </citation>
    <scope>NUCLEOTIDE SEQUENCE [LARGE SCALE GENOMIC DNA]</scope>
    <source>
        <strain evidence="1 2">KCTC 12866</strain>
    </source>
</reference>
<evidence type="ECO:0000313" key="2">
    <source>
        <dbReference type="Proteomes" id="UP000598271"/>
    </source>
</evidence>
<dbReference type="GO" id="GO:0003824">
    <property type="term" value="F:catalytic activity"/>
    <property type="evidence" value="ECO:0007669"/>
    <property type="project" value="InterPro"/>
</dbReference>